<dbReference type="PANTHER" id="PTHR48098:SF1">
    <property type="entry name" value="DIACYLGLYCEROL ACYLTRANSFERASE_MYCOLYLTRANSFERASE AG85A"/>
    <property type="match status" value="1"/>
</dbReference>
<dbReference type="AlphaFoldDB" id="Q8GR67"/>
<dbReference type="Gene3D" id="3.40.50.1820">
    <property type="entry name" value="alpha/beta hydrolase"/>
    <property type="match status" value="1"/>
</dbReference>
<dbReference type="GO" id="GO:0008126">
    <property type="term" value="F:acetylesterase activity"/>
    <property type="evidence" value="ECO:0007669"/>
    <property type="project" value="UniProtKB-EC"/>
</dbReference>
<dbReference type="ESTHER" id="abipa-XYNC">
    <property type="family name" value="A85-EsteraseD-FGH"/>
</dbReference>
<name>Q8GR67_9LACT</name>
<reference evidence="1" key="1">
    <citation type="submission" date="2002-09" db="EMBL/GenBank/DDBJ databases">
        <title>Granulicatella para-adiacens gene for acetyl esterase.</title>
        <authorList>
            <person name="Sato S."/>
        </authorList>
    </citation>
    <scope>NUCLEOTIDE SEQUENCE</scope>
    <source>
        <strain evidence="1">TKT1</strain>
    </source>
</reference>
<dbReference type="Pfam" id="PF00756">
    <property type="entry name" value="Esterase"/>
    <property type="match status" value="1"/>
</dbReference>
<evidence type="ECO:0000313" key="1">
    <source>
        <dbReference type="EMBL" id="BAC15556.1"/>
    </source>
</evidence>
<gene>
    <name evidence="1" type="primary">XynC</name>
</gene>
<dbReference type="SUPFAM" id="SSF53474">
    <property type="entry name" value="alpha/beta-Hydrolases"/>
    <property type="match status" value="1"/>
</dbReference>
<organism evidence="1">
    <name type="scientific">Abiotrophia para-adiacens</name>
    <dbReference type="NCBI Taxonomy" id="191553"/>
    <lineage>
        <taxon>Bacteria</taxon>
        <taxon>Bacillati</taxon>
        <taxon>Bacillota</taxon>
        <taxon>Bacilli</taxon>
        <taxon>Lactobacillales</taxon>
        <taxon>Aerococcaceae</taxon>
        <taxon>Abiotrophia</taxon>
    </lineage>
</organism>
<accession>Q8GR67</accession>
<dbReference type="InterPro" id="IPR050583">
    <property type="entry name" value="Mycobacterial_A85_antigen"/>
</dbReference>
<dbReference type="GO" id="GO:0016747">
    <property type="term" value="F:acyltransferase activity, transferring groups other than amino-acyl groups"/>
    <property type="evidence" value="ECO:0007669"/>
    <property type="project" value="TreeGrafter"/>
</dbReference>
<dbReference type="EC" id="3.1.1.6" evidence="1"/>
<protein>
    <submittedName>
        <fullName evidence="1">Acetyl esterase</fullName>
        <ecNumber evidence="1">3.1.1.6</ecNumber>
    </submittedName>
</protein>
<dbReference type="PANTHER" id="PTHR48098">
    <property type="entry name" value="ENTEROCHELIN ESTERASE-RELATED"/>
    <property type="match status" value="1"/>
</dbReference>
<dbReference type="InterPro" id="IPR000801">
    <property type="entry name" value="Esterase-like"/>
</dbReference>
<keyword evidence="1" id="KW-0378">Hydrolase</keyword>
<dbReference type="EMBL" id="AB091396">
    <property type="protein sequence ID" value="BAC15556.1"/>
    <property type="molecule type" value="Genomic_DNA"/>
</dbReference>
<sequence length="274" mass="31261">MALLHVSFFSKTLMRTIPLSVYLPSDAVDFNNQYLSEGPYKALVLLHGVLGSEQDWVNQTRILRYAKEKNLALIMPSGENHFYVDQPWNYTNYGEFIGVELPEISRRMFPISRKREDLGIAGLSMGGYGALRNGIKYPDTFSVIGAFSSAIKKQALPPEEIPEAPFFLRKSFLEAVFKDEETFVAEGNQLYHAVQTMEHKDALSIFMACGTEDWLLEDNRSYSSFLKEQGVSLTYQEHAGGHEWDFWDWAMKQFLDWWIPEDADQGVSSGNVKS</sequence>
<dbReference type="InterPro" id="IPR029058">
    <property type="entry name" value="AB_hydrolase_fold"/>
</dbReference>
<proteinExistence type="predicted"/>